<evidence type="ECO:0000256" key="8">
    <source>
        <dbReference type="SAM" id="MobiDB-lite"/>
    </source>
</evidence>
<comment type="caution">
    <text evidence="12">The sequence shown here is derived from an EMBL/GenBank/DDBJ whole genome shotgun (WGS) entry which is preliminary data.</text>
</comment>
<feature type="compositionally biased region" description="Basic and acidic residues" evidence="8">
    <location>
        <begin position="629"/>
        <end position="652"/>
    </location>
</feature>
<dbReference type="GO" id="GO:0005694">
    <property type="term" value="C:chromosome"/>
    <property type="evidence" value="ECO:0007669"/>
    <property type="project" value="UniProtKB-SubCell"/>
</dbReference>
<feature type="compositionally biased region" description="Basic residues" evidence="8">
    <location>
        <begin position="653"/>
        <end position="668"/>
    </location>
</feature>
<feature type="compositionally biased region" description="Polar residues" evidence="8">
    <location>
        <begin position="612"/>
        <end position="626"/>
    </location>
</feature>
<dbReference type="PROSITE" id="PS50280">
    <property type="entry name" value="SET"/>
    <property type="match status" value="1"/>
</dbReference>
<feature type="compositionally biased region" description="Low complexity" evidence="8">
    <location>
        <begin position="43"/>
        <end position="55"/>
    </location>
</feature>
<evidence type="ECO:0000256" key="4">
    <source>
        <dbReference type="ARBA" id="ARBA00022603"/>
    </source>
</evidence>
<feature type="compositionally biased region" description="Low complexity" evidence="8">
    <location>
        <begin position="731"/>
        <end position="740"/>
    </location>
</feature>
<dbReference type="GO" id="GO:0005634">
    <property type="term" value="C:nucleus"/>
    <property type="evidence" value="ECO:0007669"/>
    <property type="project" value="UniProtKB-SubCell"/>
</dbReference>
<dbReference type="InterPro" id="IPR001214">
    <property type="entry name" value="SET_dom"/>
</dbReference>
<feature type="domain" description="AWS" evidence="11">
    <location>
        <begin position="357"/>
        <end position="404"/>
    </location>
</feature>
<dbReference type="AlphaFoldDB" id="A0AAE0DK74"/>
<feature type="region of interest" description="Disordered" evidence="8">
    <location>
        <begin position="1"/>
        <end position="124"/>
    </location>
</feature>
<dbReference type="GO" id="GO:0032259">
    <property type="term" value="P:methylation"/>
    <property type="evidence" value="ECO:0007669"/>
    <property type="project" value="UniProtKB-KW"/>
</dbReference>
<dbReference type="InterPro" id="IPR046341">
    <property type="entry name" value="SET_dom_sf"/>
</dbReference>
<evidence type="ECO:0000313" key="13">
    <source>
        <dbReference type="Proteomes" id="UP001276659"/>
    </source>
</evidence>
<evidence type="ECO:0000256" key="7">
    <source>
        <dbReference type="ARBA" id="ARBA00023242"/>
    </source>
</evidence>
<reference evidence="12" key="1">
    <citation type="submission" date="2022-11" db="EMBL/GenBank/DDBJ databases">
        <title>Chromosomal genome sequence assembly and mating type (MAT) locus characterization of the leprose asexual lichenized fungus Lepraria neglecta (Nyl.) Erichsen.</title>
        <authorList>
            <person name="Allen J.L."/>
            <person name="Pfeffer B."/>
        </authorList>
    </citation>
    <scope>NUCLEOTIDE SEQUENCE</scope>
    <source>
        <strain evidence="12">Allen 5258</strain>
    </source>
</reference>
<feature type="compositionally biased region" description="Basic and acidic residues" evidence="8">
    <location>
        <begin position="694"/>
        <end position="727"/>
    </location>
</feature>
<keyword evidence="3" id="KW-0158">Chromosome</keyword>
<dbReference type="Proteomes" id="UP001276659">
    <property type="component" value="Unassembled WGS sequence"/>
</dbReference>
<dbReference type="FunFam" id="2.170.270.10:FF:000037">
    <property type="entry name" value="Histone-lysine N-methyltransferase"/>
    <property type="match status" value="1"/>
</dbReference>
<dbReference type="InterPro" id="IPR050777">
    <property type="entry name" value="SET2_Histone-Lys_MeTrsfase"/>
</dbReference>
<dbReference type="GO" id="GO:0042054">
    <property type="term" value="F:histone methyltransferase activity"/>
    <property type="evidence" value="ECO:0007669"/>
    <property type="project" value="InterPro"/>
</dbReference>
<evidence type="ECO:0000256" key="1">
    <source>
        <dbReference type="ARBA" id="ARBA00004123"/>
    </source>
</evidence>
<name>A0AAE0DK74_9LECA</name>
<feature type="compositionally biased region" description="Basic and acidic residues" evidence="8">
    <location>
        <begin position="107"/>
        <end position="124"/>
    </location>
</feature>
<dbReference type="SMART" id="SM00317">
    <property type="entry name" value="SET"/>
    <property type="match status" value="1"/>
</dbReference>
<dbReference type="PROSITE" id="PS51215">
    <property type="entry name" value="AWS"/>
    <property type="match status" value="1"/>
</dbReference>
<dbReference type="SMART" id="SM00508">
    <property type="entry name" value="PostSET"/>
    <property type="match status" value="2"/>
</dbReference>
<evidence type="ECO:0000256" key="6">
    <source>
        <dbReference type="ARBA" id="ARBA00022691"/>
    </source>
</evidence>
<dbReference type="Gene3D" id="2.170.270.10">
    <property type="entry name" value="SET domain"/>
    <property type="match status" value="1"/>
</dbReference>
<evidence type="ECO:0008006" key="14">
    <source>
        <dbReference type="Google" id="ProtNLM"/>
    </source>
</evidence>
<evidence type="ECO:0000256" key="2">
    <source>
        <dbReference type="ARBA" id="ARBA00004286"/>
    </source>
</evidence>
<keyword evidence="13" id="KW-1185">Reference proteome</keyword>
<evidence type="ECO:0000259" key="10">
    <source>
        <dbReference type="PROSITE" id="PS50868"/>
    </source>
</evidence>
<evidence type="ECO:0000256" key="5">
    <source>
        <dbReference type="ARBA" id="ARBA00022679"/>
    </source>
</evidence>
<sequence>MLSFLQERLGRSPTKPQKNMTRQETIVSAFSRINARNSSKDASTTPSLTTGTSMTDSSSELTDGSAKQEQPMRSSTRSRASIGSYNENVLSGQQVPSARKQGRGKGNRTDPDNTLVHGDENDSQERLLQQSVQALDEDWNLGAMPGDDLKASMKEENGAKRRKSTRLDILEQASSVIEKTASVLGKRGRETMEAGMEKIQSLAGGDKRASLKPRESETPAFGSPAKKRARFSEVDMREEESPEQVLKRKTAPKPTKLWLSQGLYVGQDPEFDPRLTEAKKKMKKASAKQPQSRRNPAMPLPIFAGERTLSLGRDYKLPFNVFSPLPPGQPKPDEWKKTHKNVFIGDAANVWKKAKPQEYSTCICTAETGCDDDCQNRFMLYECDDSNCNVGAEHCTNRAFADLKKRSKAGGKYRIGVEVMKTVDRGYGVRANRSFEPNQIIVEYTGEIITQDECDERMNKRYKDAECYYLMDFDQSMVLDATRGSIARFINHSCAPNCRMIKWTVSGKPRMALFAGDEGIITGEELTYDYNFDPFSAKNVQECRCGAEGCRGVLGPKPKEIKEALKSITTGGKRKIQQVVEDAVETVTKKRKLAVPSSVKTAFATAKASTSRRLSQAKSLTATPAQQERLVKKASERSLKRLKRKTMEEQIGGKKRRHTTITYSRRRSSVSTLNGDKVKDASRRRQSTSAMLASEKKAKGDNRRHSSAAVKEEKGATPRPASRRDGVSTKAANATANVVRTVRRSDRGTPGKTIRVIGDDEFKGWR</sequence>
<feature type="compositionally biased region" description="Basic and acidic residues" evidence="8">
    <location>
        <begin position="205"/>
        <end position="217"/>
    </location>
</feature>
<dbReference type="InterPro" id="IPR003616">
    <property type="entry name" value="Post-SET_dom"/>
</dbReference>
<gene>
    <name evidence="12" type="ORF">OEA41_006119</name>
</gene>
<dbReference type="PANTHER" id="PTHR22884">
    <property type="entry name" value="SET DOMAIN PROTEINS"/>
    <property type="match status" value="1"/>
</dbReference>
<comment type="subcellular location">
    <subcellularLocation>
        <location evidence="2">Chromosome</location>
    </subcellularLocation>
    <subcellularLocation>
        <location evidence="1">Nucleus</location>
    </subcellularLocation>
</comment>
<feature type="compositionally biased region" description="Polar residues" evidence="8">
    <location>
        <begin position="14"/>
        <end position="28"/>
    </location>
</feature>
<accession>A0AAE0DK74</accession>
<dbReference type="InterPro" id="IPR006560">
    <property type="entry name" value="AWS_dom"/>
</dbReference>
<keyword evidence="4" id="KW-0489">Methyltransferase</keyword>
<feature type="domain" description="SET" evidence="9">
    <location>
        <begin position="415"/>
        <end position="531"/>
    </location>
</feature>
<feature type="domain" description="Post-SET" evidence="10">
    <location>
        <begin position="539"/>
        <end position="555"/>
    </location>
</feature>
<keyword evidence="6" id="KW-0949">S-adenosyl-L-methionine</keyword>
<evidence type="ECO:0000313" key="12">
    <source>
        <dbReference type="EMBL" id="KAK3172794.1"/>
    </source>
</evidence>
<dbReference type="SMART" id="SM00570">
    <property type="entry name" value="AWS"/>
    <property type="match status" value="1"/>
</dbReference>
<evidence type="ECO:0000256" key="3">
    <source>
        <dbReference type="ARBA" id="ARBA00022454"/>
    </source>
</evidence>
<dbReference type="PROSITE" id="PS50868">
    <property type="entry name" value="POST_SET"/>
    <property type="match status" value="1"/>
</dbReference>
<dbReference type="Pfam" id="PF17907">
    <property type="entry name" value="AWS"/>
    <property type="match status" value="1"/>
</dbReference>
<feature type="region of interest" description="Disordered" evidence="8">
    <location>
        <begin position="201"/>
        <end position="251"/>
    </location>
</feature>
<keyword evidence="7" id="KW-0539">Nucleus</keyword>
<feature type="compositionally biased region" description="Basic and acidic residues" evidence="8">
    <location>
        <begin position="757"/>
        <end position="766"/>
    </location>
</feature>
<proteinExistence type="predicted"/>
<evidence type="ECO:0000259" key="11">
    <source>
        <dbReference type="PROSITE" id="PS51215"/>
    </source>
</evidence>
<keyword evidence="5" id="KW-0808">Transferase</keyword>
<feature type="region of interest" description="Disordered" evidence="8">
    <location>
        <begin position="608"/>
        <end position="766"/>
    </location>
</feature>
<evidence type="ECO:0000259" key="9">
    <source>
        <dbReference type="PROSITE" id="PS50280"/>
    </source>
</evidence>
<dbReference type="EMBL" id="JASNWA010000007">
    <property type="protein sequence ID" value="KAK3172794.1"/>
    <property type="molecule type" value="Genomic_DNA"/>
</dbReference>
<dbReference type="Pfam" id="PF00856">
    <property type="entry name" value="SET"/>
    <property type="match status" value="1"/>
</dbReference>
<protein>
    <recommendedName>
        <fullName evidence="14">Histone-lysine N-methyltransferase</fullName>
    </recommendedName>
</protein>
<feature type="compositionally biased region" description="Polar residues" evidence="8">
    <location>
        <begin position="56"/>
        <end position="96"/>
    </location>
</feature>
<organism evidence="12 13">
    <name type="scientific">Lepraria neglecta</name>
    <dbReference type="NCBI Taxonomy" id="209136"/>
    <lineage>
        <taxon>Eukaryota</taxon>
        <taxon>Fungi</taxon>
        <taxon>Dikarya</taxon>
        <taxon>Ascomycota</taxon>
        <taxon>Pezizomycotina</taxon>
        <taxon>Lecanoromycetes</taxon>
        <taxon>OSLEUM clade</taxon>
        <taxon>Lecanoromycetidae</taxon>
        <taxon>Lecanorales</taxon>
        <taxon>Lecanorineae</taxon>
        <taxon>Stereocaulaceae</taxon>
        <taxon>Lepraria</taxon>
    </lineage>
</organism>
<dbReference type="SUPFAM" id="SSF82199">
    <property type="entry name" value="SET domain"/>
    <property type="match status" value="1"/>
</dbReference>